<sequence length="171" mass="19898">MQYFFLVSDETFEFNFDLFETNIINLGVLLTGLFIIIKNFFKELLGTRKTKIVLEIENAETSLNDSNKRYMEARKELSQINIVIQAVIDQMEVTKQNLVINKVPQIKSELSKKFNIAIGIIRNREEKMFIDVVKDVYNKALNRVVIKLQKQLGPTEQTSILEKSIFELGEF</sequence>
<evidence type="ECO:0000256" key="9">
    <source>
        <dbReference type="ARBA" id="ARBA00023310"/>
    </source>
</evidence>
<keyword evidence="8 12" id="KW-0472">Membrane</keyword>
<proteinExistence type="inferred from homology"/>
<keyword evidence="2 11" id="KW-0813">Transport</keyword>
<dbReference type="InterPro" id="IPR002146">
    <property type="entry name" value="ATP_synth_b/b'su_bac/chlpt"/>
</dbReference>
<keyword evidence="6 12" id="KW-1133">Transmembrane helix</keyword>
<evidence type="ECO:0000256" key="7">
    <source>
        <dbReference type="ARBA" id="ARBA00023065"/>
    </source>
</evidence>
<keyword evidence="13" id="KW-0934">Plastid</keyword>
<evidence type="ECO:0000256" key="11">
    <source>
        <dbReference type="RuleBase" id="RU003848"/>
    </source>
</evidence>
<dbReference type="PANTHER" id="PTHR34264:SF3">
    <property type="entry name" value="ATP SYNTHASE SUBUNIT B, CHLOROPLASTIC"/>
    <property type="match status" value="1"/>
</dbReference>
<organism evidence="13">
    <name type="scientific">Dictyopteris divaricata</name>
    <dbReference type="NCBI Taxonomy" id="156996"/>
    <lineage>
        <taxon>Eukaryota</taxon>
        <taxon>Sar</taxon>
        <taxon>Stramenopiles</taxon>
        <taxon>Ochrophyta</taxon>
        <taxon>PX clade</taxon>
        <taxon>Phaeophyceae</taxon>
        <taxon>Dictyotales</taxon>
        <taxon>Dictyotaceae</taxon>
        <taxon>Dictyopteris</taxon>
    </lineage>
</organism>
<dbReference type="GO" id="GO:0015986">
    <property type="term" value="P:proton motive force-driven ATP synthesis"/>
    <property type="evidence" value="ECO:0007669"/>
    <property type="project" value="InterPro"/>
</dbReference>
<keyword evidence="4 11" id="KW-0812">Transmembrane</keyword>
<gene>
    <name evidence="13" type="primary">atpF</name>
</gene>
<feature type="transmembrane region" description="Helical" evidence="12">
    <location>
        <begin position="23"/>
        <end position="41"/>
    </location>
</feature>
<protein>
    <submittedName>
        <fullName evidence="13">ATP synthase CF0 B chain subunit I</fullName>
    </submittedName>
</protein>
<evidence type="ECO:0000313" key="13">
    <source>
        <dbReference type="EMBL" id="AQZ24967.1"/>
    </source>
</evidence>
<evidence type="ECO:0000256" key="12">
    <source>
        <dbReference type="SAM" id="Phobius"/>
    </source>
</evidence>
<comment type="function">
    <text evidence="10">F(1)F(0) ATP synthase produces ATP from ADP in the presence of a proton or sodium gradient. F-type ATPases consist of two structural domains, F(1) containing the extramembraneous catalytic core and F(0) containing the membrane proton channel, linked together by a central stalk and a peripheral stalk. During catalysis, ATP synthesis in the catalytic domain of F(1) is coupled via a rotary mechanism of the central stalk subunits to proton translocation.</text>
</comment>
<evidence type="ECO:0000256" key="5">
    <source>
        <dbReference type="ARBA" id="ARBA00022781"/>
    </source>
</evidence>
<dbReference type="GeneID" id="35656003"/>
<geneLocation type="chloroplast" evidence="13"/>
<evidence type="ECO:0000256" key="8">
    <source>
        <dbReference type="ARBA" id="ARBA00023136"/>
    </source>
</evidence>
<keyword evidence="7 11" id="KW-0406">Ion transport</keyword>
<keyword evidence="5 11" id="KW-0375">Hydrogen ion transport</keyword>
<evidence type="ECO:0000256" key="10">
    <source>
        <dbReference type="ARBA" id="ARBA00025198"/>
    </source>
</evidence>
<reference evidence="13" key="1">
    <citation type="journal article" date="2017" name="Mar. Biotechnol.">
        <title>Plastid Genome of Dictyopteris divaricata (Dictyotales, Phaeophyceae): Understanding the Evolution of Plastid Genomes in Brown Algae.</title>
        <authorList>
            <person name="Liu F."/>
            <person name="Jin Z."/>
            <person name="Wang Y."/>
            <person name="Bi Y."/>
            <person name="Melton J.T.III."/>
        </authorList>
    </citation>
    <scope>NUCLEOTIDE SEQUENCE</scope>
</reference>
<evidence type="ECO:0000256" key="6">
    <source>
        <dbReference type="ARBA" id="ARBA00022989"/>
    </source>
</evidence>
<evidence type="ECO:0000256" key="4">
    <source>
        <dbReference type="ARBA" id="ARBA00022692"/>
    </source>
</evidence>
<comment type="subcellular location">
    <subcellularLocation>
        <location evidence="1">Membrane</location>
        <topology evidence="1">Single-pass membrane protein</topology>
    </subcellularLocation>
</comment>
<dbReference type="GO" id="GO:0045259">
    <property type="term" value="C:proton-transporting ATP synthase complex"/>
    <property type="evidence" value="ECO:0007669"/>
    <property type="project" value="UniProtKB-KW"/>
</dbReference>
<dbReference type="AlphaFoldDB" id="A0A2I4Q284"/>
<accession>A0A2I4Q284</accession>
<keyword evidence="13" id="KW-0150">Chloroplast</keyword>
<dbReference type="RefSeq" id="YP_009455754.1">
    <property type="nucleotide sequence ID" value="NC_036804.1"/>
</dbReference>
<name>A0A2I4Q284_9PHAE</name>
<dbReference type="GO" id="GO:0015078">
    <property type="term" value="F:proton transmembrane transporter activity"/>
    <property type="evidence" value="ECO:0007669"/>
    <property type="project" value="InterPro"/>
</dbReference>
<dbReference type="Pfam" id="PF00430">
    <property type="entry name" value="ATP-synt_B"/>
    <property type="match status" value="1"/>
</dbReference>
<evidence type="ECO:0000256" key="1">
    <source>
        <dbReference type="ARBA" id="ARBA00004167"/>
    </source>
</evidence>
<keyword evidence="9" id="KW-0066">ATP synthesis</keyword>
<comment type="similarity">
    <text evidence="11">Belongs to the ATPase B chain family.</text>
</comment>
<dbReference type="EMBL" id="KY433579">
    <property type="protein sequence ID" value="AQZ24967.1"/>
    <property type="molecule type" value="Genomic_DNA"/>
</dbReference>
<keyword evidence="3 11" id="KW-0138">CF(0)</keyword>
<evidence type="ECO:0000256" key="2">
    <source>
        <dbReference type="ARBA" id="ARBA00022448"/>
    </source>
</evidence>
<dbReference type="PANTHER" id="PTHR34264">
    <property type="entry name" value="ATP SYNTHASE SUBUNIT B, CHLOROPLASTIC"/>
    <property type="match status" value="1"/>
</dbReference>
<evidence type="ECO:0000256" key="3">
    <source>
        <dbReference type="ARBA" id="ARBA00022547"/>
    </source>
</evidence>